<dbReference type="PANTHER" id="PTHR43841">
    <property type="entry name" value="3-HYDROXYACYL-THIOESTER DEHYDRATASE HTDX-RELATED"/>
    <property type="match status" value="1"/>
</dbReference>
<dbReference type="EMBL" id="JBHTCT010000007">
    <property type="protein sequence ID" value="MFC7364232.1"/>
    <property type="molecule type" value="Genomic_DNA"/>
</dbReference>
<feature type="domain" description="MaoC-like" evidence="1">
    <location>
        <begin position="8"/>
        <end position="93"/>
    </location>
</feature>
<keyword evidence="3" id="KW-1185">Reference proteome</keyword>
<comment type="caution">
    <text evidence="2">The sequence shown here is derived from an EMBL/GenBank/DDBJ whole genome shotgun (WGS) entry which is preliminary data.</text>
</comment>
<dbReference type="RefSeq" id="WP_157294510.1">
    <property type="nucleotide sequence ID" value="NZ_JBHTCT010000007.1"/>
</dbReference>
<proteinExistence type="predicted"/>
<dbReference type="CDD" id="cd03441">
    <property type="entry name" value="R_hydratase_like"/>
    <property type="match status" value="1"/>
</dbReference>
<dbReference type="PANTHER" id="PTHR43841:SF3">
    <property type="entry name" value="(3R)-HYDROXYACYL-ACP DEHYDRATASE SUBUNIT HADB"/>
    <property type="match status" value="1"/>
</dbReference>
<evidence type="ECO:0000313" key="3">
    <source>
        <dbReference type="Proteomes" id="UP001596483"/>
    </source>
</evidence>
<gene>
    <name evidence="2" type="ORF">ACFQQH_03530</name>
</gene>
<dbReference type="SUPFAM" id="SSF54637">
    <property type="entry name" value="Thioesterase/thiol ester dehydrase-isomerase"/>
    <property type="match status" value="1"/>
</dbReference>
<dbReference type="InterPro" id="IPR002539">
    <property type="entry name" value="MaoC-like_dom"/>
</dbReference>
<dbReference type="Proteomes" id="UP001596483">
    <property type="component" value="Unassembled WGS sequence"/>
</dbReference>
<reference evidence="3" key="1">
    <citation type="journal article" date="2019" name="Int. J. Syst. Evol. Microbiol.">
        <title>The Global Catalogue of Microorganisms (GCM) 10K type strain sequencing project: providing services to taxonomists for standard genome sequencing and annotation.</title>
        <authorList>
            <consortium name="The Broad Institute Genomics Platform"/>
            <consortium name="The Broad Institute Genome Sequencing Center for Infectious Disease"/>
            <person name="Wu L."/>
            <person name="Ma J."/>
        </authorList>
    </citation>
    <scope>NUCLEOTIDE SEQUENCE [LARGE SCALE GENOMIC DNA]</scope>
    <source>
        <strain evidence="3">JCM 4738</strain>
    </source>
</reference>
<name>A0ABW2NDP6_9BACL</name>
<dbReference type="Gene3D" id="3.10.129.10">
    <property type="entry name" value="Hotdog Thioesterase"/>
    <property type="match status" value="1"/>
</dbReference>
<dbReference type="InterPro" id="IPR029069">
    <property type="entry name" value="HotDog_dom_sf"/>
</dbReference>
<evidence type="ECO:0000259" key="1">
    <source>
        <dbReference type="Pfam" id="PF01575"/>
    </source>
</evidence>
<organism evidence="2 3">
    <name type="scientific">Bhargavaea changchunensis</name>
    <dbReference type="NCBI Taxonomy" id="2134037"/>
    <lineage>
        <taxon>Bacteria</taxon>
        <taxon>Bacillati</taxon>
        <taxon>Bacillota</taxon>
        <taxon>Bacilli</taxon>
        <taxon>Bacillales</taxon>
        <taxon>Caryophanaceae</taxon>
        <taxon>Bhargavaea</taxon>
    </lineage>
</organism>
<dbReference type="Pfam" id="PF01575">
    <property type="entry name" value="MaoC_dehydratas"/>
    <property type="match status" value="1"/>
</dbReference>
<protein>
    <submittedName>
        <fullName evidence="2">MaoC family dehydratase</fullName>
    </submittedName>
</protein>
<sequence length="121" mass="12883">MTMQQLMIPVTVTAEQVVDYGHASGDLNPIHMDPEAARAHGYRDRIAHGLLMMGICSSRITEALGEKPGRLSAKFKDIVYPDEPLQLELEIGADGEGAGSLIGPDGKVKVALEFGLKGGNP</sequence>
<accession>A0ABW2NDP6</accession>
<evidence type="ECO:0000313" key="2">
    <source>
        <dbReference type="EMBL" id="MFC7364232.1"/>
    </source>
</evidence>